<reference evidence="16" key="1">
    <citation type="submission" date="2019-08" db="EMBL/GenBank/DDBJ databases">
        <title>The genome of the North American firefly Photinus pyralis.</title>
        <authorList>
            <consortium name="Photinus pyralis genome working group"/>
            <person name="Fallon T.R."/>
            <person name="Sander Lower S.E."/>
            <person name="Weng J.-K."/>
        </authorList>
    </citation>
    <scope>NUCLEOTIDE SEQUENCE</scope>
    <source>
        <strain evidence="16">TRF0915ILg1</strain>
        <tissue evidence="16">Whole body</tissue>
    </source>
</reference>
<accession>A0A8K0DEM2</accession>
<dbReference type="GO" id="GO:0006281">
    <property type="term" value="P:DNA repair"/>
    <property type="evidence" value="ECO:0007669"/>
    <property type="project" value="InterPro"/>
</dbReference>
<dbReference type="SUPFAM" id="SSF50249">
    <property type="entry name" value="Nucleic acid-binding proteins"/>
    <property type="match status" value="4"/>
</dbReference>
<dbReference type="InterPro" id="IPR004591">
    <property type="entry name" value="Rfa1"/>
</dbReference>
<keyword evidence="8 11" id="KW-0539">Nucleus</keyword>
<evidence type="ECO:0000256" key="2">
    <source>
        <dbReference type="ARBA" id="ARBA00005690"/>
    </source>
</evidence>
<dbReference type="PANTHER" id="PTHR47165:SF4">
    <property type="entry name" value="OS03G0429900 PROTEIN"/>
    <property type="match status" value="1"/>
</dbReference>
<dbReference type="FunFam" id="2.40.50.140:FF:000090">
    <property type="entry name" value="Replication protein A subunit"/>
    <property type="match status" value="1"/>
</dbReference>
<feature type="domain" description="Replication protein A OB" evidence="15">
    <location>
        <begin position="292"/>
        <end position="390"/>
    </location>
</feature>
<evidence type="ECO:0000256" key="4">
    <source>
        <dbReference type="ARBA" id="ARBA00022723"/>
    </source>
</evidence>
<comment type="subcellular location">
    <subcellularLocation>
        <location evidence="1 11">Nucleus</location>
    </subcellularLocation>
</comment>
<organism evidence="16 17">
    <name type="scientific">Ignelater luminosus</name>
    <name type="common">Cucubano</name>
    <name type="synonym">Pyrophorus luminosus</name>
    <dbReference type="NCBI Taxonomy" id="2038154"/>
    <lineage>
        <taxon>Eukaryota</taxon>
        <taxon>Metazoa</taxon>
        <taxon>Ecdysozoa</taxon>
        <taxon>Arthropoda</taxon>
        <taxon>Hexapoda</taxon>
        <taxon>Insecta</taxon>
        <taxon>Pterygota</taxon>
        <taxon>Neoptera</taxon>
        <taxon>Endopterygota</taxon>
        <taxon>Coleoptera</taxon>
        <taxon>Polyphaga</taxon>
        <taxon>Elateriformia</taxon>
        <taxon>Elateroidea</taxon>
        <taxon>Elateridae</taxon>
        <taxon>Agrypninae</taxon>
        <taxon>Pyrophorini</taxon>
        <taxon>Ignelater</taxon>
    </lineage>
</organism>
<keyword evidence="4 11" id="KW-0479">Metal-binding</keyword>
<evidence type="ECO:0000259" key="13">
    <source>
        <dbReference type="Pfam" id="PF04057"/>
    </source>
</evidence>
<keyword evidence="3 11" id="KW-0235">DNA replication</keyword>
<dbReference type="Pfam" id="PF04057">
    <property type="entry name" value="Rep-A_N"/>
    <property type="match status" value="1"/>
</dbReference>
<evidence type="ECO:0000259" key="12">
    <source>
        <dbReference type="Pfam" id="PF02721"/>
    </source>
</evidence>
<dbReference type="OrthoDB" id="1751331at2759"/>
<comment type="subunit">
    <text evidence="10 11">Component of the heterotrimeric canonical replication protein A complex (RPA).</text>
</comment>
<comment type="similarity">
    <text evidence="2 11">Belongs to the replication factor A protein 1 family.</text>
</comment>
<protein>
    <recommendedName>
        <fullName evidence="11">Replication protein A subunit</fullName>
    </recommendedName>
</protein>
<dbReference type="GO" id="GO:0003677">
    <property type="term" value="F:DNA binding"/>
    <property type="evidence" value="ECO:0007669"/>
    <property type="project" value="UniProtKB-KW"/>
</dbReference>
<dbReference type="Pfam" id="PF02721">
    <property type="entry name" value="DUF223"/>
    <property type="match status" value="1"/>
</dbReference>
<dbReference type="InterPro" id="IPR003871">
    <property type="entry name" value="RFA1B/D_OB_1st"/>
</dbReference>
<evidence type="ECO:0000256" key="8">
    <source>
        <dbReference type="ARBA" id="ARBA00023242"/>
    </source>
</evidence>
<dbReference type="InterPro" id="IPR047192">
    <property type="entry name" value="Euk_RPA1_DBD_C"/>
</dbReference>
<evidence type="ECO:0000256" key="3">
    <source>
        <dbReference type="ARBA" id="ARBA00022705"/>
    </source>
</evidence>
<dbReference type="Pfam" id="PF16900">
    <property type="entry name" value="REPA_OB_2"/>
    <property type="match status" value="1"/>
</dbReference>
<comment type="caution">
    <text evidence="16">The sequence shown here is derived from an EMBL/GenBank/DDBJ whole genome shotgun (WGS) entry which is preliminary data.</text>
</comment>
<dbReference type="InterPro" id="IPR012340">
    <property type="entry name" value="NA-bd_OB-fold"/>
</dbReference>
<name>A0A8K0DEM2_IGNLU</name>
<feature type="domain" description="Replication factor A C-terminal" evidence="14">
    <location>
        <begin position="446"/>
        <end position="591"/>
    </location>
</feature>
<dbReference type="FunFam" id="2.40.50.140:FF:000041">
    <property type="entry name" value="Replication protein A subunit"/>
    <property type="match status" value="1"/>
</dbReference>
<dbReference type="Gene3D" id="2.40.50.140">
    <property type="entry name" value="Nucleic acid-binding proteins"/>
    <property type="match status" value="4"/>
</dbReference>
<keyword evidence="7 11" id="KW-0238">DNA-binding</keyword>
<comment type="function">
    <text evidence="9 11">As part of the heterotrimeric replication protein A complex (RPA/RP-A), binds and stabilizes single-stranded DNA intermediates, that form during DNA replication or upon DNA stress. It prevents their reannealing and in parallel, recruits and activates different proteins and complexes involved in DNA metabolism. Thereby, it plays an essential role both in DNA replication and the cellular response to DNA damage.</text>
</comment>
<dbReference type="GO" id="GO:0006310">
    <property type="term" value="P:DNA recombination"/>
    <property type="evidence" value="ECO:0007669"/>
    <property type="project" value="InterPro"/>
</dbReference>
<feature type="domain" description="Replication protein A 70 kDa DNA-binding subunit B/D first OB fold" evidence="12">
    <location>
        <begin position="170"/>
        <end position="275"/>
    </location>
</feature>
<evidence type="ECO:0000256" key="9">
    <source>
        <dbReference type="ARBA" id="ARBA00058595"/>
    </source>
</evidence>
<sequence>MAEKYSLTQGALGLIMKGGTIEDPIMQILGSKRISSVCTDKERFRLLLSDGKNVISFAMLTTQINNRIASGEIVDNTIVKVKKYTTSLINNAEKRNKRVLVILEMEVLQPGEEVNKIGNPEQLPENEFEDDTNSSAMLKYSLDFSPFSSLNSGTKPTSTHLNVSLRDEGTHPISSLSPYHNRWIIKARVANKSTIRTWSNSRGEGQLFSMDLVDESGEIRCTVFRDLVDRYFDMIEVDKIYYISKCQVKVSNRQFSNLKNDYEMTFTNDTIVQECLNPDMSIPQTKYDFMTIEKIGHIETGTVIDVIGICKSTSELLIFNAKTTGKEMKKREVTLVDQSNSAISLTLWDSKAEKFDGSSNPVVSIKGAKIMEFAGGKTLSIFPTSVLKINPDIPESYRIRSWFDNGGMLQNVTNISARSGIGNLQTQWLSFKEVVDQGLGHSEISYFQTKATILLFRSENFLYKACPVEECKRKIIDMENGLYHCEKCNRNYPRFLYRLIGSANLGDWSSNQWVTMFSSETEKVLDMTSDEVGATAETNPDALLSFGERANFKQFIFKCRAKMETYNDETRLKVVAMKVDNINYKEYNAYLVSRINQLSGEC</sequence>
<dbReference type="FunFam" id="2.40.50.140:FF:000117">
    <property type="entry name" value="Replication protein A subunit"/>
    <property type="match status" value="1"/>
</dbReference>
<dbReference type="InterPro" id="IPR013955">
    <property type="entry name" value="Rep_factor-A_C"/>
</dbReference>
<dbReference type="FunFam" id="2.40.50.140:FF:000064">
    <property type="entry name" value="Replication protein A subunit"/>
    <property type="match status" value="1"/>
</dbReference>
<evidence type="ECO:0000256" key="11">
    <source>
        <dbReference type="RuleBase" id="RU364130"/>
    </source>
</evidence>
<keyword evidence="5 11" id="KW-0863">Zinc-finger</keyword>
<evidence type="ECO:0000313" key="16">
    <source>
        <dbReference type="EMBL" id="KAF2901896.1"/>
    </source>
</evidence>
<feature type="domain" description="Replication factor-A protein 1 N-terminal" evidence="13">
    <location>
        <begin position="7"/>
        <end position="109"/>
    </location>
</feature>
<dbReference type="InterPro" id="IPR007199">
    <property type="entry name" value="Rep_factor-A_N"/>
</dbReference>
<evidence type="ECO:0000256" key="7">
    <source>
        <dbReference type="ARBA" id="ARBA00023125"/>
    </source>
</evidence>
<dbReference type="GO" id="GO:0008270">
    <property type="term" value="F:zinc ion binding"/>
    <property type="evidence" value="ECO:0007669"/>
    <property type="project" value="UniProtKB-KW"/>
</dbReference>
<evidence type="ECO:0000256" key="1">
    <source>
        <dbReference type="ARBA" id="ARBA00004123"/>
    </source>
</evidence>
<dbReference type="Gene3D" id="2.20.25.10">
    <property type="match status" value="1"/>
</dbReference>
<proteinExistence type="inferred from homology"/>
<dbReference type="AlphaFoldDB" id="A0A8K0DEM2"/>
<dbReference type="CDD" id="cd04477">
    <property type="entry name" value="RPA1N"/>
    <property type="match status" value="1"/>
</dbReference>
<keyword evidence="6 11" id="KW-0862">Zinc</keyword>
<dbReference type="InterPro" id="IPR031657">
    <property type="entry name" value="REPA_OB_2"/>
</dbReference>
<gene>
    <name evidence="16" type="ORF">ILUMI_04297</name>
</gene>
<keyword evidence="17" id="KW-1185">Reference proteome</keyword>
<evidence type="ECO:0000256" key="6">
    <source>
        <dbReference type="ARBA" id="ARBA00022833"/>
    </source>
</evidence>
<evidence type="ECO:0000313" key="17">
    <source>
        <dbReference type="Proteomes" id="UP000801492"/>
    </source>
</evidence>
<dbReference type="CDD" id="cd04474">
    <property type="entry name" value="RPA1_DBD_A"/>
    <property type="match status" value="1"/>
</dbReference>
<evidence type="ECO:0000259" key="14">
    <source>
        <dbReference type="Pfam" id="PF08646"/>
    </source>
</evidence>
<dbReference type="GO" id="GO:0005634">
    <property type="term" value="C:nucleus"/>
    <property type="evidence" value="ECO:0007669"/>
    <property type="project" value="UniProtKB-SubCell"/>
</dbReference>
<dbReference type="CDD" id="cd04475">
    <property type="entry name" value="RPA1_DBD_B"/>
    <property type="match status" value="1"/>
</dbReference>
<dbReference type="Pfam" id="PF08646">
    <property type="entry name" value="Rep_fac-A_C"/>
    <property type="match status" value="1"/>
</dbReference>
<dbReference type="PANTHER" id="PTHR47165">
    <property type="entry name" value="OS03G0429900 PROTEIN"/>
    <property type="match status" value="1"/>
</dbReference>
<dbReference type="EMBL" id="VTPC01001459">
    <property type="protein sequence ID" value="KAF2901896.1"/>
    <property type="molecule type" value="Genomic_DNA"/>
</dbReference>
<evidence type="ECO:0000256" key="10">
    <source>
        <dbReference type="ARBA" id="ARBA00062035"/>
    </source>
</evidence>
<dbReference type="GO" id="GO:0006260">
    <property type="term" value="P:DNA replication"/>
    <property type="evidence" value="ECO:0007669"/>
    <property type="project" value="UniProtKB-KW"/>
</dbReference>
<evidence type="ECO:0000256" key="5">
    <source>
        <dbReference type="ARBA" id="ARBA00022771"/>
    </source>
</evidence>
<dbReference type="NCBIfam" id="TIGR00617">
    <property type="entry name" value="rpa1"/>
    <property type="match status" value="1"/>
</dbReference>
<dbReference type="Proteomes" id="UP000801492">
    <property type="component" value="Unassembled WGS sequence"/>
</dbReference>
<evidence type="ECO:0000259" key="15">
    <source>
        <dbReference type="Pfam" id="PF16900"/>
    </source>
</evidence>
<dbReference type="CDD" id="cd04476">
    <property type="entry name" value="RPA1_DBD_C"/>
    <property type="match status" value="1"/>
</dbReference>